<dbReference type="RefSeq" id="WP_006229889.1">
    <property type="nucleotide sequence ID" value="NZ_CH724134.1"/>
</dbReference>
<keyword evidence="5 8" id="KW-0812">Transmembrane</keyword>
<dbReference type="HOGENOM" id="CLU_054750_3_0_6"/>
<evidence type="ECO:0000256" key="5">
    <source>
        <dbReference type="ARBA" id="ARBA00022692"/>
    </source>
</evidence>
<evidence type="ECO:0000256" key="3">
    <source>
        <dbReference type="ARBA" id="ARBA00022448"/>
    </source>
</evidence>
<evidence type="ECO:0000256" key="7">
    <source>
        <dbReference type="ARBA" id="ARBA00023136"/>
    </source>
</evidence>
<evidence type="ECO:0000256" key="2">
    <source>
        <dbReference type="ARBA" id="ARBA00009142"/>
    </source>
</evidence>
<dbReference type="GO" id="GO:0005886">
    <property type="term" value="C:plasma membrane"/>
    <property type="evidence" value="ECO:0007669"/>
    <property type="project" value="UniProtKB-SubCell"/>
</dbReference>
<evidence type="ECO:0000256" key="1">
    <source>
        <dbReference type="ARBA" id="ARBA00004651"/>
    </source>
</evidence>
<dbReference type="Pfam" id="PF01925">
    <property type="entry name" value="TauE"/>
    <property type="match status" value="1"/>
</dbReference>
<evidence type="ECO:0000313" key="10">
    <source>
        <dbReference type="Proteomes" id="UP000003789"/>
    </source>
</evidence>
<gene>
    <name evidence="9" type="ORF">P3TCK_09353</name>
</gene>
<comment type="similarity">
    <text evidence="2 8">Belongs to the 4-toluene sulfonate uptake permease (TSUP) (TC 2.A.102) family.</text>
</comment>
<feature type="transmembrane region" description="Helical" evidence="8">
    <location>
        <begin position="101"/>
        <end position="120"/>
    </location>
</feature>
<dbReference type="EMBL" id="AAPH01000013">
    <property type="protein sequence ID" value="EAS43113.1"/>
    <property type="molecule type" value="Genomic_DNA"/>
</dbReference>
<keyword evidence="3" id="KW-0813">Transport</keyword>
<comment type="subcellular location">
    <subcellularLocation>
        <location evidence="1 8">Cell membrane</location>
        <topology evidence="1 8">Multi-pass membrane protein</topology>
    </subcellularLocation>
</comment>
<feature type="non-terminal residue" evidence="9">
    <location>
        <position position="200"/>
    </location>
</feature>
<dbReference type="PANTHER" id="PTHR30269">
    <property type="entry name" value="TRANSMEMBRANE PROTEIN YFCA"/>
    <property type="match status" value="1"/>
</dbReference>
<dbReference type="OrthoDB" id="7029178at2"/>
<feature type="transmembrane region" description="Helical" evidence="8">
    <location>
        <begin position="40"/>
        <end position="62"/>
    </location>
</feature>
<dbReference type="InterPro" id="IPR052017">
    <property type="entry name" value="TSUP"/>
</dbReference>
<dbReference type="AlphaFoldDB" id="Q1Z3W5"/>
<feature type="transmembrane region" description="Helical" evidence="8">
    <location>
        <begin position="132"/>
        <end position="152"/>
    </location>
</feature>
<evidence type="ECO:0000313" key="9">
    <source>
        <dbReference type="EMBL" id="EAS43113.1"/>
    </source>
</evidence>
<protein>
    <recommendedName>
        <fullName evidence="8">Probable membrane transporter protein</fullName>
    </recommendedName>
</protein>
<dbReference type="InterPro" id="IPR002781">
    <property type="entry name" value="TM_pro_TauE-like"/>
</dbReference>
<dbReference type="PANTHER" id="PTHR30269:SF37">
    <property type="entry name" value="MEMBRANE TRANSPORTER PROTEIN"/>
    <property type="match status" value="1"/>
</dbReference>
<dbReference type="Proteomes" id="UP000003789">
    <property type="component" value="Unassembled WGS sequence"/>
</dbReference>
<keyword evidence="4 8" id="KW-1003">Cell membrane</keyword>
<sequence length="200" mass="20745">MSTETLLALVAIIMVGTYFQTVTGFGLGIIVIGGSSALDLATVAMMAAVVSLVTVVNCAVALPGATKQIDWRAIGAVAVGAIPGIITGVLLLELLSASATSILQGLLGIMVVYSGLSFLVSPTKKTERTGDTSFFVSGFSSGLTGGLFGMGGPPLVYQLYRQPFDIKTIRNMLLVIFACTSVFRSMFIGIQGQLNADILL</sequence>
<feature type="transmembrane region" description="Helical" evidence="8">
    <location>
        <begin position="7"/>
        <end position="34"/>
    </location>
</feature>
<keyword evidence="7 8" id="KW-0472">Membrane</keyword>
<accession>Q1Z3W5</accession>
<reference evidence="9 10" key="1">
    <citation type="submission" date="2006-03" db="EMBL/GenBank/DDBJ databases">
        <authorList>
            <person name="Bartlett D.H."/>
            <person name="Valle G."/>
            <person name="Lauro F.M."/>
            <person name="Vezzi A."/>
            <person name="Simonato F."/>
            <person name="Eloe E."/>
            <person name="Vitulo N."/>
            <person name="Stratton T.K."/>
            <person name="D'angelo M."/>
            <person name="Ferriera S."/>
            <person name="Johnson J."/>
            <person name="Kravitz S."/>
            <person name="Beeson K."/>
            <person name="Sutton G."/>
            <person name="Rogers Y."/>
            <person name="Friedman R."/>
            <person name="Frazier M."/>
            <person name="Venter J.C."/>
        </authorList>
    </citation>
    <scope>NUCLEOTIDE SEQUENCE [LARGE SCALE GENOMIC DNA]</scope>
    <source>
        <strain evidence="9 10">3TCK</strain>
    </source>
</reference>
<feature type="transmembrane region" description="Helical" evidence="8">
    <location>
        <begin position="172"/>
        <end position="190"/>
    </location>
</feature>
<feature type="transmembrane region" description="Helical" evidence="8">
    <location>
        <begin position="74"/>
        <end position="95"/>
    </location>
</feature>
<keyword evidence="6 8" id="KW-1133">Transmembrane helix</keyword>
<name>Q1Z3W5_9GAMM</name>
<comment type="caution">
    <text evidence="9">The sequence shown here is derived from an EMBL/GenBank/DDBJ whole genome shotgun (WGS) entry which is preliminary data.</text>
</comment>
<evidence type="ECO:0000256" key="6">
    <source>
        <dbReference type="ARBA" id="ARBA00022989"/>
    </source>
</evidence>
<organism evidence="9 10">
    <name type="scientific">Photobacterium profundum 3TCK</name>
    <dbReference type="NCBI Taxonomy" id="314280"/>
    <lineage>
        <taxon>Bacteria</taxon>
        <taxon>Pseudomonadati</taxon>
        <taxon>Pseudomonadota</taxon>
        <taxon>Gammaproteobacteria</taxon>
        <taxon>Vibrionales</taxon>
        <taxon>Vibrionaceae</taxon>
        <taxon>Photobacterium</taxon>
    </lineage>
</organism>
<proteinExistence type="inferred from homology"/>
<evidence type="ECO:0000256" key="4">
    <source>
        <dbReference type="ARBA" id="ARBA00022475"/>
    </source>
</evidence>
<evidence type="ECO:0000256" key="8">
    <source>
        <dbReference type="RuleBase" id="RU363041"/>
    </source>
</evidence>